<protein>
    <submittedName>
        <fullName evidence="1">Uncharacterized protein</fullName>
    </submittedName>
</protein>
<comment type="caution">
    <text evidence="1">The sequence shown here is derived from an EMBL/GenBank/DDBJ whole genome shotgun (WGS) entry which is preliminary data.</text>
</comment>
<evidence type="ECO:0000313" key="1">
    <source>
        <dbReference type="EMBL" id="GJS87609.1"/>
    </source>
</evidence>
<dbReference type="EMBL" id="BQNB010011211">
    <property type="protein sequence ID" value="GJS87609.1"/>
    <property type="molecule type" value="Genomic_DNA"/>
</dbReference>
<proteinExistence type="predicted"/>
<gene>
    <name evidence="1" type="ORF">Tco_0770245</name>
</gene>
<dbReference type="Proteomes" id="UP001151760">
    <property type="component" value="Unassembled WGS sequence"/>
</dbReference>
<organism evidence="1 2">
    <name type="scientific">Tanacetum coccineum</name>
    <dbReference type="NCBI Taxonomy" id="301880"/>
    <lineage>
        <taxon>Eukaryota</taxon>
        <taxon>Viridiplantae</taxon>
        <taxon>Streptophyta</taxon>
        <taxon>Embryophyta</taxon>
        <taxon>Tracheophyta</taxon>
        <taxon>Spermatophyta</taxon>
        <taxon>Magnoliopsida</taxon>
        <taxon>eudicotyledons</taxon>
        <taxon>Gunneridae</taxon>
        <taxon>Pentapetalae</taxon>
        <taxon>asterids</taxon>
        <taxon>campanulids</taxon>
        <taxon>Asterales</taxon>
        <taxon>Asteraceae</taxon>
        <taxon>Asteroideae</taxon>
        <taxon>Anthemideae</taxon>
        <taxon>Anthemidinae</taxon>
        <taxon>Tanacetum</taxon>
    </lineage>
</organism>
<evidence type="ECO:0000313" key="2">
    <source>
        <dbReference type="Proteomes" id="UP001151760"/>
    </source>
</evidence>
<accession>A0ABQ4ZBN7</accession>
<sequence length="196" mass="21746">MWIGKNSFLSTNQINQLTPKVNFKKLESNASTDDYEAIIPVSLLMEMNARLSNTIYGYFIGKVFPVVENYVYNAWGNTLCNDSWGSGSYVRAMIEVNAESELKDSIIVVVPNLPKKIVEVQDEAFQTLKSRKRGTSGYQLTDGDTIGVVTENVVNVHDNSDSEDVKDVYNEARLFKAGNRSTTQGASTPLMTVSNV</sequence>
<name>A0ABQ4ZBN7_9ASTR</name>
<reference evidence="1" key="2">
    <citation type="submission" date="2022-01" db="EMBL/GenBank/DDBJ databases">
        <authorList>
            <person name="Yamashiro T."/>
            <person name="Shiraishi A."/>
            <person name="Satake H."/>
            <person name="Nakayama K."/>
        </authorList>
    </citation>
    <scope>NUCLEOTIDE SEQUENCE</scope>
</reference>
<keyword evidence="2" id="KW-1185">Reference proteome</keyword>
<reference evidence="1" key="1">
    <citation type="journal article" date="2022" name="Int. J. Mol. Sci.">
        <title>Draft Genome of Tanacetum Coccineum: Genomic Comparison of Closely Related Tanacetum-Family Plants.</title>
        <authorList>
            <person name="Yamashiro T."/>
            <person name="Shiraishi A."/>
            <person name="Nakayama K."/>
            <person name="Satake H."/>
        </authorList>
    </citation>
    <scope>NUCLEOTIDE SEQUENCE</scope>
</reference>